<accession>A0ABZ1W3H6</accession>
<dbReference type="InterPro" id="IPR016796">
    <property type="entry name" value="UCP021774"/>
</dbReference>
<dbReference type="EMBL" id="CP108482">
    <property type="protein sequence ID" value="WUS55363.1"/>
    <property type="molecule type" value="Genomic_DNA"/>
</dbReference>
<proteinExistence type="predicted"/>
<reference evidence="2 3" key="1">
    <citation type="submission" date="2022-10" db="EMBL/GenBank/DDBJ databases">
        <title>The complete genomes of actinobacterial strains from the NBC collection.</title>
        <authorList>
            <person name="Joergensen T.S."/>
            <person name="Alvarez Arevalo M."/>
            <person name="Sterndorff E.B."/>
            <person name="Faurdal D."/>
            <person name="Vuksanovic O."/>
            <person name="Mourched A.-S."/>
            <person name="Charusanti P."/>
            <person name="Shaw S."/>
            <person name="Blin K."/>
            <person name="Weber T."/>
        </authorList>
    </citation>
    <scope>NUCLEOTIDE SEQUENCE [LARGE SCALE GENOMIC DNA]</scope>
    <source>
        <strain evidence="2 3">NBC_01247</strain>
    </source>
</reference>
<dbReference type="CDD" id="cd14797">
    <property type="entry name" value="DUF302"/>
    <property type="match status" value="1"/>
</dbReference>
<evidence type="ECO:0000313" key="2">
    <source>
        <dbReference type="EMBL" id="WUS55363.1"/>
    </source>
</evidence>
<organism evidence="2 3">
    <name type="scientific">Kitasatospora herbaricolor</name>
    <dbReference type="NCBI Taxonomy" id="68217"/>
    <lineage>
        <taxon>Bacteria</taxon>
        <taxon>Bacillati</taxon>
        <taxon>Actinomycetota</taxon>
        <taxon>Actinomycetes</taxon>
        <taxon>Kitasatosporales</taxon>
        <taxon>Streptomycetaceae</taxon>
        <taxon>Kitasatospora</taxon>
    </lineage>
</organism>
<evidence type="ECO:0000259" key="1">
    <source>
        <dbReference type="Pfam" id="PF03625"/>
    </source>
</evidence>
<sequence>MSYDRTVRVSGDFAHIVTRVREALAAQGFGILTEIDMAATLKAKLDHTMEDYLVLGACNPPLARRALDADRAVGLLLPCNVVVRRDGDEVLVQAFDPNTMVAFTGLPDLEPVAAEATARLDAALAAVAGPPGPGPA</sequence>
<dbReference type="Proteomes" id="UP001432014">
    <property type="component" value="Chromosome"/>
</dbReference>
<dbReference type="PANTHER" id="PTHR38342">
    <property type="entry name" value="SLR5037 PROTEIN"/>
    <property type="match status" value="1"/>
</dbReference>
<name>A0ABZ1W3H6_9ACTN</name>
<dbReference type="PIRSF" id="PIRSF021774">
    <property type="entry name" value="UCP021774"/>
    <property type="match status" value="1"/>
</dbReference>
<dbReference type="InterPro" id="IPR035923">
    <property type="entry name" value="TT1751-like_sf"/>
</dbReference>
<protein>
    <submittedName>
        <fullName evidence="2">DUF302 domain-containing protein</fullName>
    </submittedName>
</protein>
<dbReference type="RefSeq" id="WP_329500009.1">
    <property type="nucleotide sequence ID" value="NZ_CP108460.1"/>
</dbReference>
<dbReference type="InterPro" id="IPR005180">
    <property type="entry name" value="DUF302"/>
</dbReference>
<keyword evidence="3" id="KW-1185">Reference proteome</keyword>
<evidence type="ECO:0000313" key="3">
    <source>
        <dbReference type="Proteomes" id="UP001432014"/>
    </source>
</evidence>
<feature type="domain" description="DUF302" evidence="1">
    <location>
        <begin position="35"/>
        <end position="97"/>
    </location>
</feature>
<dbReference type="Gene3D" id="3.30.310.70">
    <property type="entry name" value="TT1751-like domain"/>
    <property type="match status" value="1"/>
</dbReference>
<dbReference type="Pfam" id="PF03625">
    <property type="entry name" value="DUF302"/>
    <property type="match status" value="1"/>
</dbReference>
<dbReference type="PANTHER" id="PTHR38342:SF1">
    <property type="entry name" value="SLR5037 PROTEIN"/>
    <property type="match status" value="1"/>
</dbReference>
<dbReference type="SUPFAM" id="SSF103247">
    <property type="entry name" value="TT1751-like"/>
    <property type="match status" value="1"/>
</dbReference>
<gene>
    <name evidence="2" type="ORF">OG469_07450</name>
</gene>